<dbReference type="RefSeq" id="WP_203539120.1">
    <property type="nucleotide sequence ID" value="NZ_JAESND010000007.1"/>
</dbReference>
<dbReference type="EMBL" id="JAESND010000007">
    <property type="protein sequence ID" value="MBM3116882.1"/>
    <property type="molecule type" value="Genomic_DNA"/>
</dbReference>
<evidence type="ECO:0000313" key="2">
    <source>
        <dbReference type="EMBL" id="MBM3116882.1"/>
    </source>
</evidence>
<gene>
    <name evidence="2" type="ORF">JMJ54_13690</name>
</gene>
<dbReference type="Proteomes" id="UP000809431">
    <property type="component" value="Unassembled WGS sequence"/>
</dbReference>
<dbReference type="PROSITE" id="PS51186">
    <property type="entry name" value="GNAT"/>
    <property type="match status" value="1"/>
</dbReference>
<accession>A0ABS2BML9</accession>
<organism evidence="2 3">
    <name type="scientific">Jeongeupia naejangsanensis</name>
    <dbReference type="NCBI Taxonomy" id="613195"/>
    <lineage>
        <taxon>Bacteria</taxon>
        <taxon>Pseudomonadati</taxon>
        <taxon>Pseudomonadota</taxon>
        <taxon>Betaproteobacteria</taxon>
        <taxon>Neisseriales</taxon>
        <taxon>Chitinibacteraceae</taxon>
        <taxon>Jeongeupia</taxon>
    </lineage>
</organism>
<dbReference type="InterPro" id="IPR016181">
    <property type="entry name" value="Acyl_CoA_acyltransferase"/>
</dbReference>
<sequence length="148" mass="16390">MAQQLTHTIAFATAEELYKAQRFYDARGYGGDAIAATDRVLLARDGDEIVGVVRLSPLDDDWCLRGMQIHPAHQRSGLGTAMLHTLATMMDRSCYCLPYAHLEGFYGQIGFTRIEADTMPTALAERYAGYLMRGLNIVGMLRRGSNAI</sequence>
<dbReference type="InterPro" id="IPR000182">
    <property type="entry name" value="GNAT_dom"/>
</dbReference>
<evidence type="ECO:0000259" key="1">
    <source>
        <dbReference type="PROSITE" id="PS51186"/>
    </source>
</evidence>
<proteinExistence type="predicted"/>
<dbReference type="Gene3D" id="3.40.630.30">
    <property type="match status" value="1"/>
</dbReference>
<dbReference type="Pfam" id="PF13508">
    <property type="entry name" value="Acetyltransf_7"/>
    <property type="match status" value="1"/>
</dbReference>
<dbReference type="CDD" id="cd04301">
    <property type="entry name" value="NAT_SF"/>
    <property type="match status" value="1"/>
</dbReference>
<evidence type="ECO:0000313" key="3">
    <source>
        <dbReference type="Proteomes" id="UP000809431"/>
    </source>
</evidence>
<reference evidence="2 3" key="1">
    <citation type="submission" date="2021-01" db="EMBL/GenBank/DDBJ databases">
        <title>Draft Genome Sequence and Polyhydroxyalkanoate Biosynthetic Potential of Jeongeupia naejangsanensis Type Strain DSM 24253.</title>
        <authorList>
            <person name="Turrini P."/>
            <person name="Artuso I."/>
            <person name="Lugli G.A."/>
            <person name="Frangipani E."/>
            <person name="Ventura M."/>
            <person name="Visca P."/>
        </authorList>
    </citation>
    <scope>NUCLEOTIDE SEQUENCE [LARGE SCALE GENOMIC DNA]</scope>
    <source>
        <strain evidence="2 3">DSM 24253</strain>
    </source>
</reference>
<name>A0ABS2BML9_9NEIS</name>
<dbReference type="SUPFAM" id="SSF55729">
    <property type="entry name" value="Acyl-CoA N-acyltransferases (Nat)"/>
    <property type="match status" value="1"/>
</dbReference>
<keyword evidence="3" id="KW-1185">Reference proteome</keyword>
<comment type="caution">
    <text evidence="2">The sequence shown here is derived from an EMBL/GenBank/DDBJ whole genome shotgun (WGS) entry which is preliminary data.</text>
</comment>
<protein>
    <submittedName>
        <fullName evidence="2">GNAT family N-acetyltransferase</fullName>
    </submittedName>
</protein>
<feature type="domain" description="N-acetyltransferase" evidence="1">
    <location>
        <begin position="1"/>
        <end position="133"/>
    </location>
</feature>